<dbReference type="InterPro" id="IPR050301">
    <property type="entry name" value="NTE"/>
</dbReference>
<feature type="short sequence motif" description="GXGXXG" evidence="6">
    <location>
        <begin position="53"/>
        <end position="58"/>
    </location>
</feature>
<dbReference type="Pfam" id="PF01734">
    <property type="entry name" value="Patatin"/>
    <property type="match status" value="1"/>
</dbReference>
<feature type="chain" id="PRO_5006394564" description="PNPLA domain-containing protein" evidence="7">
    <location>
        <begin position="32"/>
        <end position="758"/>
    </location>
</feature>
<evidence type="ECO:0000256" key="3">
    <source>
        <dbReference type="ARBA" id="ARBA00022963"/>
    </source>
</evidence>
<sequence>MHSPSFGFNRWTLLRTCVLVLAGCVALPAPAQPRVAGPGGDAPRPRTCLVLGGGGARGAAHVGLLKVLDREHIAVDCIVGTSMGAVVGGLYAAGYSADQIEDILDSIDWNQVLRDQSPRDEQSMRRKQEQLELLGGVELGIHDGKIAFPRGILQGQRMELLLRRLLLPASGIEDFDDLPIPFRAVATDIVNGQKVVFERGDLALAIRASMSVPAAFSPIRVDGRLLVDGGVVDNVPIDEARKLGAQRMIVSQVGSPLLQEDQLTSPLAVSQQMANILMQGNIRAQIDSLGADDLLIVPQLGDIGSQEFQRSDEARQAGQAAAEQAVASLRRYAGDPAEYASFQQRHRLPGNDVELISFVRVLDDRTGTATYVEQRLQDNVGKPLDVERLESDIATVYGEGRYEKVQWELASQDGRQGLQVTPVDKDWGPDFLHFGLRLSDDFDGGSNYQLLAQYTRTGLDEKGSEFKAGLGIGEVVSLYGQYFRPFGATARHGVVAGLDYRATEFPIYATDADEPIAEFRYALSQASLAWRFSPDRNWAFALGGELGKEHISQQVGDLGGIGALHNQLTSVSLSVNYDSLDSVGFPTRGQRLSFSNTNYFEALGGDANAQSYRLQWDGAWSHGQNHWLAGVRGSSSEGGETLLATYGFLGGLGNLSGYPEQAIFASQIGLARLAYYHRLVNSTSLVSMPVYWGGTLEMGGFWDSRDQIDSNSLIGAGSVFLGAETFLGPVFLGYGRAETGHDSFYLTFGSLLRGRDPF</sequence>
<keyword evidence="2 6" id="KW-0378">Hydrolase</keyword>
<dbReference type="Pfam" id="PF01103">
    <property type="entry name" value="Omp85"/>
    <property type="match status" value="1"/>
</dbReference>
<comment type="subcellular location">
    <subcellularLocation>
        <location evidence="1">Membrane</location>
    </subcellularLocation>
</comment>
<dbReference type="GO" id="GO:0016787">
    <property type="term" value="F:hydrolase activity"/>
    <property type="evidence" value="ECO:0007669"/>
    <property type="project" value="UniProtKB-UniRule"/>
</dbReference>
<dbReference type="GO" id="GO:0016042">
    <property type="term" value="P:lipid catabolic process"/>
    <property type="evidence" value="ECO:0007669"/>
    <property type="project" value="UniProtKB-UniRule"/>
</dbReference>
<dbReference type="InterPro" id="IPR000184">
    <property type="entry name" value="Bac_surfAg_D15"/>
</dbReference>
<keyword evidence="7" id="KW-0732">Signal</keyword>
<evidence type="ECO:0000256" key="6">
    <source>
        <dbReference type="PROSITE-ProRule" id="PRU01161"/>
    </source>
</evidence>
<keyword evidence="3 6" id="KW-0442">Lipid degradation</keyword>
<dbReference type="InterPro" id="IPR002641">
    <property type="entry name" value="PNPLA_dom"/>
</dbReference>
<keyword evidence="10" id="KW-1185">Reference proteome</keyword>
<evidence type="ECO:0000313" key="9">
    <source>
        <dbReference type="EMBL" id="KRG70114.1"/>
    </source>
</evidence>
<dbReference type="PROSITE" id="PS51635">
    <property type="entry name" value="PNPLA"/>
    <property type="match status" value="1"/>
</dbReference>
<feature type="domain" description="PNPLA" evidence="8">
    <location>
        <begin position="49"/>
        <end position="241"/>
    </location>
</feature>
<proteinExistence type="predicted"/>
<dbReference type="RefSeq" id="WP_057658052.1">
    <property type="nucleotide sequence ID" value="NZ_LDJL01000007.1"/>
</dbReference>
<evidence type="ECO:0000256" key="2">
    <source>
        <dbReference type="ARBA" id="ARBA00022801"/>
    </source>
</evidence>
<keyword evidence="5" id="KW-0472">Membrane</keyword>
<feature type="short sequence motif" description="GXSXG" evidence="6">
    <location>
        <begin position="80"/>
        <end position="84"/>
    </location>
</feature>
<feature type="active site" description="Nucleophile" evidence="6">
    <location>
        <position position="82"/>
    </location>
</feature>
<dbReference type="GO" id="GO:0019867">
    <property type="term" value="C:outer membrane"/>
    <property type="evidence" value="ECO:0007669"/>
    <property type="project" value="InterPro"/>
</dbReference>
<organism evidence="9 10">
    <name type="scientific">Pseudoxanthomonas dokdonensis</name>
    <dbReference type="NCBI Taxonomy" id="344882"/>
    <lineage>
        <taxon>Bacteria</taxon>
        <taxon>Pseudomonadati</taxon>
        <taxon>Pseudomonadota</taxon>
        <taxon>Gammaproteobacteria</taxon>
        <taxon>Lysobacterales</taxon>
        <taxon>Lysobacteraceae</taxon>
        <taxon>Pseudoxanthomonas</taxon>
    </lineage>
</organism>
<dbReference type="Gene3D" id="2.40.160.50">
    <property type="entry name" value="membrane protein fhac: a member of the omp85/tpsb transporter family"/>
    <property type="match status" value="1"/>
</dbReference>
<keyword evidence="4 6" id="KW-0443">Lipid metabolism</keyword>
<feature type="active site" description="Proton acceptor" evidence="6">
    <location>
        <position position="228"/>
    </location>
</feature>
<comment type="caution">
    <text evidence="9">The sequence shown here is derived from an EMBL/GenBank/DDBJ whole genome shotgun (WGS) entry which is preliminary data.</text>
</comment>
<dbReference type="Gene3D" id="3.40.1090.10">
    <property type="entry name" value="Cytosolic phospholipase A2 catalytic domain"/>
    <property type="match status" value="2"/>
</dbReference>
<dbReference type="PATRIC" id="fig|344882.3.peg.2903"/>
<dbReference type="AlphaFoldDB" id="A0A0R0CUH0"/>
<feature type="short sequence motif" description="DGA/G" evidence="6">
    <location>
        <begin position="228"/>
        <end position="230"/>
    </location>
</feature>
<name>A0A0R0CUH0_9GAMM</name>
<dbReference type="InterPro" id="IPR016035">
    <property type="entry name" value="Acyl_Trfase/lysoPLipase"/>
</dbReference>
<dbReference type="SUPFAM" id="SSF52151">
    <property type="entry name" value="FabD/lysophospholipase-like"/>
    <property type="match status" value="1"/>
</dbReference>
<evidence type="ECO:0000256" key="4">
    <source>
        <dbReference type="ARBA" id="ARBA00023098"/>
    </source>
</evidence>
<dbReference type="Proteomes" id="UP000052052">
    <property type="component" value="Unassembled WGS sequence"/>
</dbReference>
<evidence type="ECO:0000256" key="5">
    <source>
        <dbReference type="ARBA" id="ARBA00023136"/>
    </source>
</evidence>
<dbReference type="EMBL" id="LDJL01000007">
    <property type="protein sequence ID" value="KRG70114.1"/>
    <property type="molecule type" value="Genomic_DNA"/>
</dbReference>
<evidence type="ECO:0000259" key="8">
    <source>
        <dbReference type="PROSITE" id="PS51635"/>
    </source>
</evidence>
<dbReference type="STRING" id="344882.ABB29_07780"/>
<dbReference type="PANTHER" id="PTHR14226">
    <property type="entry name" value="NEUROPATHY TARGET ESTERASE/SWISS CHEESE D.MELANOGASTER"/>
    <property type="match status" value="1"/>
</dbReference>
<accession>A0A0R0CUH0</accession>
<evidence type="ECO:0000256" key="7">
    <source>
        <dbReference type="SAM" id="SignalP"/>
    </source>
</evidence>
<protein>
    <recommendedName>
        <fullName evidence="8">PNPLA domain-containing protein</fullName>
    </recommendedName>
</protein>
<gene>
    <name evidence="9" type="ORF">ABB29_07780</name>
</gene>
<evidence type="ECO:0000256" key="1">
    <source>
        <dbReference type="ARBA" id="ARBA00004370"/>
    </source>
</evidence>
<evidence type="ECO:0000313" key="10">
    <source>
        <dbReference type="Proteomes" id="UP000052052"/>
    </source>
</evidence>
<dbReference type="PANTHER" id="PTHR14226:SF29">
    <property type="entry name" value="NEUROPATHY TARGET ESTERASE SWS"/>
    <property type="match status" value="1"/>
</dbReference>
<reference evidence="9 10" key="1">
    <citation type="submission" date="2015-05" db="EMBL/GenBank/DDBJ databases">
        <title>Genome sequencing and analysis of members of genus Stenotrophomonas.</title>
        <authorList>
            <person name="Patil P.P."/>
            <person name="Midha S."/>
            <person name="Patil P.B."/>
        </authorList>
    </citation>
    <scope>NUCLEOTIDE SEQUENCE [LARGE SCALE GENOMIC DNA]</scope>
    <source>
        <strain evidence="9 10">DSM 21858</strain>
    </source>
</reference>
<feature type="signal peptide" evidence="7">
    <location>
        <begin position="1"/>
        <end position="31"/>
    </location>
</feature>